<evidence type="ECO:0000256" key="1">
    <source>
        <dbReference type="SAM" id="Phobius"/>
    </source>
</evidence>
<dbReference type="EMBL" id="ABEU02000007">
    <property type="protein sequence ID" value="PNR51164.1"/>
    <property type="molecule type" value="Genomic_DNA"/>
</dbReference>
<dbReference type="InParanoid" id="A0A2K1KBL0"/>
<dbReference type="AlphaFoldDB" id="A0A2K1KBL0"/>
<evidence type="ECO:0000313" key="3">
    <source>
        <dbReference type="EnsemblPlants" id="PAC:32925689.CDS.1"/>
    </source>
</evidence>
<protein>
    <submittedName>
        <fullName evidence="2 3">Uncharacterized protein</fullName>
    </submittedName>
</protein>
<reference evidence="3" key="3">
    <citation type="submission" date="2020-12" db="UniProtKB">
        <authorList>
            <consortium name="EnsemblPlants"/>
        </authorList>
    </citation>
    <scope>IDENTIFICATION</scope>
</reference>
<dbReference type="Gramene" id="Pp3c7_13630V3.1">
    <property type="protein sequence ID" value="PAC:32925689.CDS.1"/>
    <property type="gene ID" value="Pp3c7_13630"/>
</dbReference>
<dbReference type="Proteomes" id="UP000006727">
    <property type="component" value="Chromosome 7"/>
</dbReference>
<name>A0A2K1KBL0_PHYPA</name>
<dbReference type="EnsemblPlants" id="Pp3c7_13630V3.1">
    <property type="protein sequence ID" value="PAC:32925689.CDS.1"/>
    <property type="gene ID" value="Pp3c7_13630"/>
</dbReference>
<dbReference type="PaxDb" id="3218-PP1S75_50V6.1"/>
<accession>A0A2K1KBL0</accession>
<evidence type="ECO:0000313" key="2">
    <source>
        <dbReference type="EMBL" id="PNR51164.1"/>
    </source>
</evidence>
<keyword evidence="4" id="KW-1185">Reference proteome</keyword>
<keyword evidence="1" id="KW-0812">Transmembrane</keyword>
<organism evidence="2">
    <name type="scientific">Physcomitrium patens</name>
    <name type="common">Spreading-leaved earth moss</name>
    <name type="synonym">Physcomitrella patens</name>
    <dbReference type="NCBI Taxonomy" id="3218"/>
    <lineage>
        <taxon>Eukaryota</taxon>
        <taxon>Viridiplantae</taxon>
        <taxon>Streptophyta</taxon>
        <taxon>Embryophyta</taxon>
        <taxon>Bryophyta</taxon>
        <taxon>Bryophytina</taxon>
        <taxon>Bryopsida</taxon>
        <taxon>Funariidae</taxon>
        <taxon>Funariales</taxon>
        <taxon>Funariaceae</taxon>
        <taxon>Physcomitrium</taxon>
    </lineage>
</organism>
<reference evidence="2 4" key="1">
    <citation type="journal article" date="2008" name="Science">
        <title>The Physcomitrella genome reveals evolutionary insights into the conquest of land by plants.</title>
        <authorList>
            <person name="Rensing S."/>
            <person name="Lang D."/>
            <person name="Zimmer A."/>
            <person name="Terry A."/>
            <person name="Salamov A."/>
            <person name="Shapiro H."/>
            <person name="Nishiyama T."/>
            <person name="Perroud P.-F."/>
            <person name="Lindquist E."/>
            <person name="Kamisugi Y."/>
            <person name="Tanahashi T."/>
            <person name="Sakakibara K."/>
            <person name="Fujita T."/>
            <person name="Oishi K."/>
            <person name="Shin-I T."/>
            <person name="Kuroki Y."/>
            <person name="Toyoda A."/>
            <person name="Suzuki Y."/>
            <person name="Hashimoto A."/>
            <person name="Yamaguchi K."/>
            <person name="Sugano A."/>
            <person name="Kohara Y."/>
            <person name="Fujiyama A."/>
            <person name="Anterola A."/>
            <person name="Aoki S."/>
            <person name="Ashton N."/>
            <person name="Barbazuk W.B."/>
            <person name="Barker E."/>
            <person name="Bennetzen J."/>
            <person name="Bezanilla M."/>
            <person name="Blankenship R."/>
            <person name="Cho S.H."/>
            <person name="Dutcher S."/>
            <person name="Estelle M."/>
            <person name="Fawcett J.A."/>
            <person name="Gundlach H."/>
            <person name="Hanada K."/>
            <person name="Heyl A."/>
            <person name="Hicks K.A."/>
            <person name="Hugh J."/>
            <person name="Lohr M."/>
            <person name="Mayer K."/>
            <person name="Melkozernov A."/>
            <person name="Murata T."/>
            <person name="Nelson D."/>
            <person name="Pils B."/>
            <person name="Prigge M."/>
            <person name="Reiss B."/>
            <person name="Renner T."/>
            <person name="Rombauts S."/>
            <person name="Rushton P."/>
            <person name="Sanderfoot A."/>
            <person name="Schween G."/>
            <person name="Shiu S.-H."/>
            <person name="Stueber K."/>
            <person name="Theodoulou F.L."/>
            <person name="Tu H."/>
            <person name="Van de Peer Y."/>
            <person name="Verrier P.J."/>
            <person name="Waters E."/>
            <person name="Wood A."/>
            <person name="Yang L."/>
            <person name="Cove D."/>
            <person name="Cuming A."/>
            <person name="Hasebe M."/>
            <person name="Lucas S."/>
            <person name="Mishler D.B."/>
            <person name="Reski R."/>
            <person name="Grigoriev I."/>
            <person name="Quatrano R.S."/>
            <person name="Boore J.L."/>
        </authorList>
    </citation>
    <scope>NUCLEOTIDE SEQUENCE [LARGE SCALE GENOMIC DNA]</scope>
    <source>
        <strain evidence="3 4">cv. Gransden 2004</strain>
    </source>
</reference>
<evidence type="ECO:0000313" key="4">
    <source>
        <dbReference type="Proteomes" id="UP000006727"/>
    </source>
</evidence>
<sequence>MCLETITYFVLLCCGMYIFVEIRHIQVIEYYTQKGIVRNIEAAKSATTFVSQEIQKARSLNAVQLIYYFACSSQLK</sequence>
<reference evidence="2 4" key="2">
    <citation type="journal article" date="2018" name="Plant J.">
        <title>The Physcomitrella patens chromosome-scale assembly reveals moss genome structure and evolution.</title>
        <authorList>
            <person name="Lang D."/>
            <person name="Ullrich K.K."/>
            <person name="Murat F."/>
            <person name="Fuchs J."/>
            <person name="Jenkins J."/>
            <person name="Haas F.B."/>
            <person name="Piednoel M."/>
            <person name="Gundlach H."/>
            <person name="Van Bel M."/>
            <person name="Meyberg R."/>
            <person name="Vives C."/>
            <person name="Morata J."/>
            <person name="Symeonidi A."/>
            <person name="Hiss M."/>
            <person name="Muchero W."/>
            <person name="Kamisugi Y."/>
            <person name="Saleh O."/>
            <person name="Blanc G."/>
            <person name="Decker E.L."/>
            <person name="van Gessel N."/>
            <person name="Grimwood J."/>
            <person name="Hayes R.D."/>
            <person name="Graham S.W."/>
            <person name="Gunter L.E."/>
            <person name="McDaniel S.F."/>
            <person name="Hoernstein S.N.W."/>
            <person name="Larsson A."/>
            <person name="Li F.W."/>
            <person name="Perroud P.F."/>
            <person name="Phillips J."/>
            <person name="Ranjan P."/>
            <person name="Rokshar D.S."/>
            <person name="Rothfels C.J."/>
            <person name="Schneider L."/>
            <person name="Shu S."/>
            <person name="Stevenson D.W."/>
            <person name="Thummler F."/>
            <person name="Tillich M."/>
            <person name="Villarreal Aguilar J.C."/>
            <person name="Widiez T."/>
            <person name="Wong G.K."/>
            <person name="Wymore A."/>
            <person name="Zhang Y."/>
            <person name="Zimmer A.D."/>
            <person name="Quatrano R.S."/>
            <person name="Mayer K.F.X."/>
            <person name="Goodstein D."/>
            <person name="Casacuberta J.M."/>
            <person name="Vandepoele K."/>
            <person name="Reski R."/>
            <person name="Cuming A.C."/>
            <person name="Tuskan G.A."/>
            <person name="Maumus F."/>
            <person name="Salse J."/>
            <person name="Schmutz J."/>
            <person name="Rensing S.A."/>
        </authorList>
    </citation>
    <scope>NUCLEOTIDE SEQUENCE [LARGE SCALE GENOMIC DNA]</scope>
    <source>
        <strain evidence="3 4">cv. Gransden 2004</strain>
    </source>
</reference>
<keyword evidence="1" id="KW-0472">Membrane</keyword>
<gene>
    <name evidence="2" type="ORF">PHYPA_010350</name>
</gene>
<proteinExistence type="predicted"/>
<keyword evidence="1" id="KW-1133">Transmembrane helix</keyword>
<feature type="transmembrane region" description="Helical" evidence="1">
    <location>
        <begin position="6"/>
        <end position="25"/>
    </location>
</feature>